<comment type="caution">
    <text evidence="1">The sequence shown here is derived from an EMBL/GenBank/DDBJ whole genome shotgun (WGS) entry which is preliminary data.</text>
</comment>
<dbReference type="AlphaFoldDB" id="X1SXG2"/>
<name>X1SXG2_9ZZZZ</name>
<proteinExistence type="predicted"/>
<gene>
    <name evidence="1" type="ORF">S12H4_04068</name>
</gene>
<organism evidence="1">
    <name type="scientific">marine sediment metagenome</name>
    <dbReference type="NCBI Taxonomy" id="412755"/>
    <lineage>
        <taxon>unclassified sequences</taxon>
        <taxon>metagenomes</taxon>
        <taxon>ecological metagenomes</taxon>
    </lineage>
</organism>
<sequence>MYLTEYNDSPSTKFVFALFLNAKTSMLWTVDKAPGTPGK</sequence>
<reference evidence="1" key="1">
    <citation type="journal article" date="2014" name="Front. Microbiol.">
        <title>High frequency of phylogenetically diverse reductive dehalogenase-homologous genes in deep subseafloor sedimentary metagenomes.</title>
        <authorList>
            <person name="Kawai M."/>
            <person name="Futagami T."/>
            <person name="Toyoda A."/>
            <person name="Takaki Y."/>
            <person name="Nishi S."/>
            <person name="Hori S."/>
            <person name="Arai W."/>
            <person name="Tsubouchi T."/>
            <person name="Morono Y."/>
            <person name="Uchiyama I."/>
            <person name="Ito T."/>
            <person name="Fujiyama A."/>
            <person name="Inagaki F."/>
            <person name="Takami H."/>
        </authorList>
    </citation>
    <scope>NUCLEOTIDE SEQUENCE</scope>
    <source>
        <strain evidence="1">Expedition CK06-06</strain>
    </source>
</reference>
<accession>X1SXG2</accession>
<protein>
    <submittedName>
        <fullName evidence="1">Uncharacterized protein</fullName>
    </submittedName>
</protein>
<dbReference type="EMBL" id="BARW01001211">
    <property type="protein sequence ID" value="GAI72484.1"/>
    <property type="molecule type" value="Genomic_DNA"/>
</dbReference>
<evidence type="ECO:0000313" key="1">
    <source>
        <dbReference type="EMBL" id="GAI72484.1"/>
    </source>
</evidence>